<evidence type="ECO:0000313" key="8">
    <source>
        <dbReference type="Proteomes" id="UP000230821"/>
    </source>
</evidence>
<keyword evidence="5" id="KW-0378">Hydrolase</keyword>
<dbReference type="SUPFAM" id="SSF56235">
    <property type="entry name" value="N-terminal nucleophile aminohydrolases (Ntn hydrolases)"/>
    <property type="match status" value="1"/>
</dbReference>
<dbReference type="PANTHER" id="PTHR32194:SF0">
    <property type="entry name" value="ATP-DEPENDENT PROTEASE SUBUNIT HSLV"/>
    <property type="match status" value="1"/>
</dbReference>
<dbReference type="InterPro" id="IPR001353">
    <property type="entry name" value="Proteasome_sua/b"/>
</dbReference>
<evidence type="ECO:0000256" key="6">
    <source>
        <dbReference type="ARBA" id="ARBA00022942"/>
    </source>
</evidence>
<gene>
    <name evidence="7" type="primary">prcB</name>
    <name evidence="7" type="ORF">CSA56_14290</name>
</gene>
<dbReference type="NCBIfam" id="TIGR03690">
    <property type="entry name" value="20S_bact_beta"/>
    <property type="match status" value="1"/>
</dbReference>
<dbReference type="Proteomes" id="UP000230821">
    <property type="component" value="Unassembled WGS sequence"/>
</dbReference>
<keyword evidence="4" id="KW-0888">Threonine protease</keyword>
<comment type="caution">
    <text evidence="7">The sequence shown here is derived from an EMBL/GenBank/DDBJ whole genome shotgun (WGS) entry which is preliminary data.</text>
</comment>
<comment type="catalytic activity">
    <reaction evidence="1">
        <text>Cleavage of peptide bonds with very broad specificity.</text>
        <dbReference type="EC" id="3.4.25.1"/>
    </reaction>
</comment>
<keyword evidence="3" id="KW-0645">Protease</keyword>
<proteinExistence type="predicted"/>
<organism evidence="7 8">
    <name type="scientific">candidate division KSB3 bacterium</name>
    <dbReference type="NCBI Taxonomy" id="2044937"/>
    <lineage>
        <taxon>Bacteria</taxon>
        <taxon>candidate division KSB3</taxon>
    </lineage>
</organism>
<evidence type="ECO:0000313" key="7">
    <source>
        <dbReference type="EMBL" id="PIE32753.1"/>
    </source>
</evidence>
<evidence type="ECO:0000256" key="2">
    <source>
        <dbReference type="ARBA" id="ARBA00022490"/>
    </source>
</evidence>
<dbReference type="Gene3D" id="3.60.20.10">
    <property type="entry name" value="Glutamine Phosphoribosylpyrophosphate, subunit 1, domain 1"/>
    <property type="match status" value="1"/>
</dbReference>
<evidence type="ECO:0000256" key="5">
    <source>
        <dbReference type="ARBA" id="ARBA00022801"/>
    </source>
</evidence>
<dbReference type="AlphaFoldDB" id="A0A2G6KAR9"/>
<reference evidence="7 8" key="1">
    <citation type="submission" date="2017-10" db="EMBL/GenBank/DDBJ databases">
        <title>Novel microbial diversity and functional potential in the marine mammal oral microbiome.</title>
        <authorList>
            <person name="Dudek N.K."/>
            <person name="Sun C.L."/>
            <person name="Burstein D."/>
            <person name="Kantor R.S."/>
            <person name="Aliaga Goltsman D.S."/>
            <person name="Bik E.M."/>
            <person name="Thomas B.C."/>
            <person name="Banfield J.F."/>
            <person name="Relman D.A."/>
        </authorList>
    </citation>
    <scope>NUCLEOTIDE SEQUENCE [LARGE SCALE GENOMIC DNA]</scope>
    <source>
        <strain evidence="7">DOLJORAL78_47_16</strain>
    </source>
</reference>
<evidence type="ECO:0000256" key="1">
    <source>
        <dbReference type="ARBA" id="ARBA00001198"/>
    </source>
</evidence>
<dbReference type="GO" id="GO:0004298">
    <property type="term" value="F:threonine-type endopeptidase activity"/>
    <property type="evidence" value="ECO:0007669"/>
    <property type="project" value="UniProtKB-KW"/>
</dbReference>
<dbReference type="GO" id="GO:0010498">
    <property type="term" value="P:proteasomal protein catabolic process"/>
    <property type="evidence" value="ECO:0007669"/>
    <property type="project" value="InterPro"/>
</dbReference>
<dbReference type="GO" id="GO:0005839">
    <property type="term" value="C:proteasome core complex"/>
    <property type="evidence" value="ECO:0007669"/>
    <property type="project" value="InterPro"/>
</dbReference>
<dbReference type="Pfam" id="PF00227">
    <property type="entry name" value="Proteasome"/>
    <property type="match status" value="1"/>
</dbReference>
<dbReference type="GO" id="GO:0005737">
    <property type="term" value="C:cytoplasm"/>
    <property type="evidence" value="ECO:0007669"/>
    <property type="project" value="TreeGrafter"/>
</dbReference>
<accession>A0A2G6KAR9</accession>
<protein>
    <submittedName>
        <fullName evidence="7">Proteasome subunit beta</fullName>
    </submittedName>
</protein>
<keyword evidence="6 7" id="KW-0647">Proteasome</keyword>
<dbReference type="PANTHER" id="PTHR32194">
    <property type="entry name" value="METALLOPROTEASE TLDD"/>
    <property type="match status" value="1"/>
</dbReference>
<keyword evidence="2" id="KW-0963">Cytoplasm</keyword>
<dbReference type="InterPro" id="IPR023333">
    <property type="entry name" value="Proteasome_suB-type"/>
</dbReference>
<dbReference type="InterPro" id="IPR029055">
    <property type="entry name" value="Ntn_hydrolases_N"/>
</dbReference>
<dbReference type="InterPro" id="IPR022483">
    <property type="entry name" value="PSB_actinobac"/>
</dbReference>
<sequence>MFLRKMPRSLLKAMFREEESELSFNFDYQGASFTELLHTESIHALPYINDVHLSERELATPLPTGTTILALCYDDGVLIAGDRRAVEGHRISSKRIKKVYKTDQYSVMAIAGVAGLCIDMAKLFRTELEHYEKIEGEQLVLEGKANKLAHMVRHNLPAALQGLVVVPIFAGYDLQQEQGRIFKYDVVGGMYEEEAFYATGSGGKDARNTIKKLYCTPLDEETAVNIAIEALYDAAEEDAATGGPDVLRGIYPSMKTVSHEGVRDIAAERIEALYKTFIDAKFQH</sequence>
<name>A0A2G6KAR9_9BACT</name>
<dbReference type="PROSITE" id="PS51476">
    <property type="entry name" value="PROTEASOME_BETA_2"/>
    <property type="match status" value="1"/>
</dbReference>
<dbReference type="CDD" id="cd01906">
    <property type="entry name" value="proteasome_protease_HslV"/>
    <property type="match status" value="1"/>
</dbReference>
<dbReference type="EMBL" id="PDSK01000108">
    <property type="protein sequence ID" value="PIE32753.1"/>
    <property type="molecule type" value="Genomic_DNA"/>
</dbReference>
<evidence type="ECO:0000256" key="3">
    <source>
        <dbReference type="ARBA" id="ARBA00022670"/>
    </source>
</evidence>
<evidence type="ECO:0000256" key="4">
    <source>
        <dbReference type="ARBA" id="ARBA00022698"/>
    </source>
</evidence>